<evidence type="ECO:0000256" key="1">
    <source>
        <dbReference type="SAM" id="Phobius"/>
    </source>
</evidence>
<dbReference type="RefSeq" id="WP_036572404.1">
    <property type="nucleotide sequence ID" value="NZ_CABLBW010000001.1"/>
</dbReference>
<reference evidence="3" key="2">
    <citation type="submission" date="2014-03" db="EMBL/GenBank/DDBJ databases">
        <authorList>
            <person name="Urmite Genomes"/>
        </authorList>
    </citation>
    <scope>NUCLEOTIDE SEQUENCE</scope>
    <source>
        <strain evidence="3">S1</strain>
    </source>
</reference>
<dbReference type="STRING" id="171693.BN988_00246"/>
<evidence type="ECO:0000259" key="2">
    <source>
        <dbReference type="Pfam" id="PF07811"/>
    </source>
</evidence>
<dbReference type="AlphaFoldDB" id="W9B506"/>
<evidence type="ECO:0000313" key="3">
    <source>
        <dbReference type="EMBL" id="CDO01800.1"/>
    </source>
</evidence>
<keyword evidence="1" id="KW-1133">Transmembrane helix</keyword>
<feature type="transmembrane region" description="Helical" evidence="1">
    <location>
        <begin position="12"/>
        <end position="36"/>
    </location>
</feature>
<organism evidence="3 4">
    <name type="scientific">Oceanobacillus picturae</name>
    <dbReference type="NCBI Taxonomy" id="171693"/>
    <lineage>
        <taxon>Bacteria</taxon>
        <taxon>Bacillati</taxon>
        <taxon>Bacillota</taxon>
        <taxon>Bacilli</taxon>
        <taxon>Bacillales</taxon>
        <taxon>Bacillaceae</taxon>
        <taxon>Oceanobacillus</taxon>
    </lineage>
</organism>
<evidence type="ECO:0000313" key="4">
    <source>
        <dbReference type="Proteomes" id="UP000028863"/>
    </source>
</evidence>
<reference evidence="3" key="1">
    <citation type="submission" date="2014-03" db="EMBL/GenBank/DDBJ databases">
        <title>Draft genome sequencing of Oceanobacillus picturae strain S1 isolated from human gut.</title>
        <authorList>
            <person name="Croce O."/>
            <person name="Lagier J.C."/>
            <person name="Raoult D."/>
        </authorList>
    </citation>
    <scope>NUCLEOTIDE SEQUENCE [LARGE SCALE GENOMIC DNA]</scope>
    <source>
        <strain evidence="3">S1</strain>
    </source>
</reference>
<sequence>MHVRNENGSITLEAALVLPVFMLFIVFMASIIRISIAEIALNKSVNETSKIIATHVYPATILAEEASSLVSGKLSGLTLGEINLTDVEELVGTSMREFLDLDVSGANFLSDLGTSAISPIIKDKFAENMNADSGSIDNLTVEVEMPGSLNGGEDSYLGITASYDLDLIVPFVEKTITIKKQAYERLWVGGY</sequence>
<accession>W9B506</accession>
<keyword evidence="1" id="KW-0812">Transmembrane</keyword>
<feature type="domain" description="TadE-like" evidence="2">
    <location>
        <begin position="8"/>
        <end position="47"/>
    </location>
</feature>
<dbReference type="EMBL" id="CCAX010000001">
    <property type="protein sequence ID" value="CDO01800.1"/>
    <property type="molecule type" value="Genomic_DNA"/>
</dbReference>
<dbReference type="Pfam" id="PF07811">
    <property type="entry name" value="TadE"/>
    <property type="match status" value="1"/>
</dbReference>
<dbReference type="InterPro" id="IPR012495">
    <property type="entry name" value="TadE-like_dom"/>
</dbReference>
<dbReference type="Proteomes" id="UP000028863">
    <property type="component" value="Unassembled WGS sequence"/>
</dbReference>
<dbReference type="eggNOG" id="COG4961">
    <property type="taxonomic scope" value="Bacteria"/>
</dbReference>
<comment type="caution">
    <text evidence="3">The sequence shown here is derived from an EMBL/GenBank/DDBJ whole genome shotgun (WGS) entry which is preliminary data.</text>
</comment>
<keyword evidence="4" id="KW-1185">Reference proteome</keyword>
<protein>
    <recommendedName>
        <fullName evidence="2">TadE-like domain-containing protein</fullName>
    </recommendedName>
</protein>
<gene>
    <name evidence="3" type="ORF">BN988_00246</name>
</gene>
<keyword evidence="1" id="KW-0472">Membrane</keyword>
<name>W9B506_9BACI</name>
<proteinExistence type="predicted"/>